<sequence length="258" mass="30462">MVVTELKLRESYRNKEFSKYYLEKGVILTPSAKQFLHDKKIEVTQEKKEQKKIEVTKNKIEQIKEEKLVKKDEVAKYQGLMGEVYFEKPEYMTQLSGNILVKKNHKIIYFRSKMDSFLSELILIEKQVNTNNNIELKEDFKSIKRFLDEIIKSEVLNTRLDKDLKIFNLSLEKIREISHNPKKYFSMDNLFGISSENNIRTLYLNKLRALIREVEITAVDAFVSESKVQKIDLLKALNRLSSAIYIMMLKEEKGEYGN</sequence>
<dbReference type="EMBL" id="QUAJ01000016">
    <property type="protein sequence ID" value="REI40775.1"/>
    <property type="molecule type" value="Genomic_DNA"/>
</dbReference>
<protein>
    <submittedName>
        <fullName evidence="6">Ethanolamine utilization protein</fullName>
    </submittedName>
</protein>
<keyword evidence="1" id="KW-0808">Transferase</keyword>
<keyword evidence="4" id="KW-0175">Coiled coil</keyword>
<evidence type="ECO:0000256" key="4">
    <source>
        <dbReference type="SAM" id="Coils"/>
    </source>
</evidence>
<dbReference type="InterPro" id="IPR036451">
    <property type="entry name" value="CblAdoTrfase-like_sf"/>
</dbReference>
<feature type="domain" description="Cobalamin adenosyltransferase-like" evidence="5">
    <location>
        <begin position="92"/>
        <end position="250"/>
    </location>
</feature>
<proteinExistence type="predicted"/>
<evidence type="ECO:0000259" key="5">
    <source>
        <dbReference type="Pfam" id="PF01923"/>
    </source>
</evidence>
<keyword evidence="2" id="KW-0547">Nucleotide-binding</keyword>
<evidence type="ECO:0000256" key="2">
    <source>
        <dbReference type="ARBA" id="ARBA00022741"/>
    </source>
</evidence>
<evidence type="ECO:0000256" key="3">
    <source>
        <dbReference type="ARBA" id="ARBA00022840"/>
    </source>
</evidence>
<comment type="caution">
    <text evidence="6">The sequence shown here is derived from an EMBL/GenBank/DDBJ whole genome shotgun (WGS) entry which is preliminary data.</text>
</comment>
<dbReference type="PIRSF" id="PIRSF012294">
    <property type="entry name" value="ATR_EutT"/>
    <property type="match status" value="1"/>
</dbReference>
<dbReference type="Gene3D" id="1.20.1200.10">
    <property type="entry name" value="Cobalamin adenosyltransferase-like"/>
    <property type="match status" value="1"/>
</dbReference>
<evidence type="ECO:0000256" key="1">
    <source>
        <dbReference type="ARBA" id="ARBA00022679"/>
    </source>
</evidence>
<feature type="coiled-coil region" evidence="4">
    <location>
        <begin position="46"/>
        <end position="73"/>
    </location>
</feature>
<dbReference type="InterPro" id="IPR009194">
    <property type="entry name" value="AdoTrfase_EutT"/>
</dbReference>
<dbReference type="RefSeq" id="WP_114642696.1">
    <property type="nucleotide sequence ID" value="NZ_JAACIO010000018.1"/>
</dbReference>
<gene>
    <name evidence="6" type="ORF">DYH56_09850</name>
</gene>
<organism evidence="6 7">
    <name type="scientific">Psychrilyobacter piezotolerans</name>
    <dbReference type="NCBI Taxonomy" id="2293438"/>
    <lineage>
        <taxon>Bacteria</taxon>
        <taxon>Fusobacteriati</taxon>
        <taxon>Fusobacteriota</taxon>
        <taxon>Fusobacteriia</taxon>
        <taxon>Fusobacteriales</taxon>
        <taxon>Fusobacteriaceae</taxon>
        <taxon>Psychrilyobacter</taxon>
    </lineage>
</organism>
<evidence type="ECO:0000313" key="6">
    <source>
        <dbReference type="EMBL" id="REI40775.1"/>
    </source>
</evidence>
<name>A0ABX9KGB7_9FUSO</name>
<keyword evidence="3" id="KW-0067">ATP-binding</keyword>
<evidence type="ECO:0000313" key="7">
    <source>
        <dbReference type="Proteomes" id="UP000263486"/>
    </source>
</evidence>
<dbReference type="Proteomes" id="UP000263486">
    <property type="component" value="Unassembled WGS sequence"/>
</dbReference>
<reference evidence="6 7" key="1">
    <citation type="submission" date="2018-08" db="EMBL/GenBank/DDBJ databases">
        <title>Draft genome sequence of Psychrilyobacter sp. strain SD5 isolated from Black Sea water.</title>
        <authorList>
            <person name="Yadav S."/>
            <person name="Villanueva L."/>
            <person name="Damste J.S.S."/>
        </authorList>
    </citation>
    <scope>NUCLEOTIDE SEQUENCE [LARGE SCALE GENOMIC DNA]</scope>
    <source>
        <strain evidence="6 7">SD5</strain>
    </source>
</reference>
<dbReference type="SUPFAM" id="SSF89028">
    <property type="entry name" value="Cobalamin adenosyltransferase-like"/>
    <property type="match status" value="1"/>
</dbReference>
<dbReference type="InterPro" id="IPR016030">
    <property type="entry name" value="CblAdoTrfase-like"/>
</dbReference>
<dbReference type="Pfam" id="PF01923">
    <property type="entry name" value="Cob_adeno_trans"/>
    <property type="match status" value="1"/>
</dbReference>
<accession>A0ABX9KGB7</accession>
<keyword evidence="7" id="KW-1185">Reference proteome</keyword>